<dbReference type="RefSeq" id="XP_007660398.1">
    <property type="nucleotide sequence ID" value="XM_007662208.3"/>
</dbReference>
<dbReference type="InterPro" id="IPR051379">
    <property type="entry name" value="C-type_Lectin_Receptor_IMM"/>
</dbReference>
<keyword evidence="2" id="KW-0430">Lectin</keyword>
<reference evidence="5" key="3">
    <citation type="submission" date="2025-09" db="UniProtKB">
        <authorList>
            <consortium name="Ensembl"/>
        </authorList>
    </citation>
    <scope>IDENTIFICATION</scope>
    <source>
        <strain evidence="5">Glennie</strain>
    </source>
</reference>
<dbReference type="Proteomes" id="UP000002279">
    <property type="component" value="Chromosome 17"/>
</dbReference>
<evidence type="ECO:0000259" key="4">
    <source>
        <dbReference type="PROSITE" id="PS50041"/>
    </source>
</evidence>
<name>A0A6I8P9K0_ORNAN</name>
<dbReference type="GO" id="GO:0005886">
    <property type="term" value="C:plasma membrane"/>
    <property type="evidence" value="ECO:0000318"/>
    <property type="project" value="GO_Central"/>
</dbReference>
<gene>
    <name evidence="5" type="primary">LOC103168057</name>
</gene>
<feature type="transmembrane region" description="Helical" evidence="3">
    <location>
        <begin position="40"/>
        <end position="63"/>
    </location>
</feature>
<dbReference type="KEGG" id="oaa:103168057"/>
<dbReference type="GeneID" id="103168057"/>
<keyword evidence="3" id="KW-0472">Membrane</keyword>
<evidence type="ECO:0000313" key="6">
    <source>
        <dbReference type="Proteomes" id="UP000002279"/>
    </source>
</evidence>
<reference evidence="5 6" key="1">
    <citation type="journal article" date="2008" name="Nature">
        <title>Genome analysis of the platypus reveals unique signatures of evolution.</title>
        <authorList>
            <person name="Warren W.C."/>
            <person name="Hillier L.W."/>
            <person name="Marshall Graves J.A."/>
            <person name="Birney E."/>
            <person name="Ponting C.P."/>
            <person name="Grutzner F."/>
            <person name="Belov K."/>
            <person name="Miller W."/>
            <person name="Clarke L."/>
            <person name="Chinwalla A.T."/>
            <person name="Yang S.P."/>
            <person name="Heger A."/>
            <person name="Locke D.P."/>
            <person name="Miethke P."/>
            <person name="Waters P.D."/>
            <person name="Veyrunes F."/>
            <person name="Fulton L."/>
            <person name="Fulton B."/>
            <person name="Graves T."/>
            <person name="Wallis J."/>
            <person name="Puente X.S."/>
            <person name="Lopez-Otin C."/>
            <person name="Ordonez G.R."/>
            <person name="Eichler E.E."/>
            <person name="Chen L."/>
            <person name="Cheng Z."/>
            <person name="Deakin J.E."/>
            <person name="Alsop A."/>
            <person name="Thompson K."/>
            <person name="Kirby P."/>
            <person name="Papenfuss A.T."/>
            <person name="Wakefield M.J."/>
            <person name="Olender T."/>
            <person name="Lancet D."/>
            <person name="Huttley G.A."/>
            <person name="Smit A.F."/>
            <person name="Pask A."/>
            <person name="Temple-Smith P."/>
            <person name="Batzer M.A."/>
            <person name="Walker J.A."/>
            <person name="Konkel M.K."/>
            <person name="Harris R.S."/>
            <person name="Whittington C.M."/>
            <person name="Wong E.S."/>
            <person name="Gemmell N.J."/>
            <person name="Buschiazzo E."/>
            <person name="Vargas Jentzsch I.M."/>
            <person name="Merkel A."/>
            <person name="Schmitz J."/>
            <person name="Zemann A."/>
            <person name="Churakov G."/>
            <person name="Kriegs J.O."/>
            <person name="Brosius J."/>
            <person name="Murchison E.P."/>
            <person name="Sachidanandam R."/>
            <person name="Smith C."/>
            <person name="Hannon G.J."/>
            <person name="Tsend-Ayush E."/>
            <person name="McMillan D."/>
            <person name="Attenborough R."/>
            <person name="Rens W."/>
            <person name="Ferguson-Smith M."/>
            <person name="Lefevre C.M."/>
            <person name="Sharp J.A."/>
            <person name="Nicholas K.R."/>
            <person name="Ray D.A."/>
            <person name="Kube M."/>
            <person name="Reinhardt R."/>
            <person name="Pringle T.H."/>
            <person name="Taylor J."/>
            <person name="Jones R.C."/>
            <person name="Nixon B."/>
            <person name="Dacheux J.L."/>
            <person name="Niwa H."/>
            <person name="Sekita Y."/>
            <person name="Huang X."/>
            <person name="Stark A."/>
            <person name="Kheradpour P."/>
            <person name="Kellis M."/>
            <person name="Flicek P."/>
            <person name="Chen Y."/>
            <person name="Webber C."/>
            <person name="Hardison R."/>
            <person name="Nelson J."/>
            <person name="Hallsworth-Pepin K."/>
            <person name="Delehaunty K."/>
            <person name="Markovic C."/>
            <person name="Minx P."/>
            <person name="Feng Y."/>
            <person name="Kremitzki C."/>
            <person name="Mitreva M."/>
            <person name="Glasscock J."/>
            <person name="Wylie T."/>
            <person name="Wohldmann P."/>
            <person name="Thiru P."/>
            <person name="Nhan M.N."/>
            <person name="Pohl C.S."/>
            <person name="Smith S.M."/>
            <person name="Hou S."/>
            <person name="Nefedov M."/>
            <person name="de Jong P.J."/>
            <person name="Renfree M.B."/>
            <person name="Mardis E.R."/>
            <person name="Wilson R.K."/>
        </authorList>
    </citation>
    <scope>NUCLEOTIDE SEQUENCE [LARGE SCALE GENOMIC DNA]</scope>
    <source>
        <strain evidence="5 6">Glennie</strain>
    </source>
</reference>
<dbReference type="OMA" id="MSRDIVY"/>
<evidence type="ECO:0000313" key="5">
    <source>
        <dbReference type="Ensembl" id="ENSOANP00000049494.1"/>
    </source>
</evidence>
<dbReference type="Gene3D" id="3.10.100.10">
    <property type="entry name" value="Mannose-Binding Protein A, subunit A"/>
    <property type="match status" value="1"/>
</dbReference>
<dbReference type="PANTHER" id="PTHR46746:SF3">
    <property type="entry name" value="C-TYPE LECTIN DOMAIN-CONTAINING PROTEIN-RELATED"/>
    <property type="match status" value="1"/>
</dbReference>
<dbReference type="Bgee" id="ENSOANG00000040283">
    <property type="expression patterns" value="Expressed in ovary and 7 other cell types or tissues"/>
</dbReference>
<protein>
    <recommendedName>
        <fullName evidence="4">C-type lectin domain-containing protein</fullName>
    </recommendedName>
</protein>
<organism evidence="5 6">
    <name type="scientific">Ornithorhynchus anatinus</name>
    <name type="common">Duckbill platypus</name>
    <dbReference type="NCBI Taxonomy" id="9258"/>
    <lineage>
        <taxon>Eukaryota</taxon>
        <taxon>Metazoa</taxon>
        <taxon>Chordata</taxon>
        <taxon>Craniata</taxon>
        <taxon>Vertebrata</taxon>
        <taxon>Euteleostomi</taxon>
        <taxon>Mammalia</taxon>
        <taxon>Monotremata</taxon>
        <taxon>Ornithorhynchidae</taxon>
        <taxon>Ornithorhynchus</taxon>
    </lineage>
</organism>
<sequence>MSRDIVYADIKLPGKNPSPSSLSAPSQTQDSLQSGQRIRAALKVACVVIVLLLGAVIALSILAVPRRRTCPVDWKMYRGQCYWFSKNNEKKTWNQSTAFCAEKKSNLPKIQNICDLGFLWSQIPPSTFFRIGLHILRPGANWTWLDGSALDWSLFQVKGSTGMNTCAVLSRDGIYSENCDAENPWICQQ</sequence>
<dbReference type="GeneTree" id="ENSGT00940000163123"/>
<dbReference type="AlphaFoldDB" id="A0A6I8P9K0"/>
<keyword evidence="3" id="KW-1133">Transmembrane helix</keyword>
<dbReference type="PANTHER" id="PTHR46746">
    <property type="entry name" value="KILLER CELL LECTIN-LIKE RECEPTOR SUBFAMILY F MEMBER 2"/>
    <property type="match status" value="1"/>
</dbReference>
<proteinExistence type="predicted"/>
<dbReference type="SUPFAM" id="SSF56436">
    <property type="entry name" value="C-type lectin-like"/>
    <property type="match status" value="1"/>
</dbReference>
<dbReference type="PROSITE" id="PS50041">
    <property type="entry name" value="C_TYPE_LECTIN_2"/>
    <property type="match status" value="1"/>
</dbReference>
<feature type="domain" description="C-type lectin" evidence="4">
    <location>
        <begin position="77"/>
        <end position="188"/>
    </location>
</feature>
<dbReference type="SMART" id="SM00034">
    <property type="entry name" value="CLECT"/>
    <property type="match status" value="1"/>
</dbReference>
<dbReference type="InterPro" id="IPR016186">
    <property type="entry name" value="C-type_lectin-like/link_sf"/>
</dbReference>
<dbReference type="OrthoDB" id="538816at2759"/>
<keyword evidence="6" id="KW-1185">Reference proteome</keyword>
<comment type="subcellular location">
    <subcellularLocation>
        <location evidence="1">Membrane</location>
        <topology evidence="1">Single-pass membrane protein</topology>
    </subcellularLocation>
</comment>
<dbReference type="InterPro" id="IPR016187">
    <property type="entry name" value="CTDL_fold"/>
</dbReference>
<evidence type="ECO:0000256" key="3">
    <source>
        <dbReference type="SAM" id="Phobius"/>
    </source>
</evidence>
<dbReference type="InterPro" id="IPR001304">
    <property type="entry name" value="C-type_lectin-like"/>
</dbReference>
<dbReference type="InParanoid" id="A0A6I8P9K0"/>
<evidence type="ECO:0000256" key="2">
    <source>
        <dbReference type="ARBA" id="ARBA00022734"/>
    </source>
</evidence>
<dbReference type="Pfam" id="PF00059">
    <property type="entry name" value="Lectin_C"/>
    <property type="match status" value="1"/>
</dbReference>
<dbReference type="CDD" id="cd03593">
    <property type="entry name" value="CLECT_NK_receptors_like"/>
    <property type="match status" value="1"/>
</dbReference>
<evidence type="ECO:0000256" key="1">
    <source>
        <dbReference type="ARBA" id="ARBA00004167"/>
    </source>
</evidence>
<dbReference type="Ensembl" id="ENSOANT00000056631.1">
    <property type="protein sequence ID" value="ENSOANP00000049494.1"/>
    <property type="gene ID" value="ENSOANG00000040283.1"/>
</dbReference>
<reference evidence="5" key="2">
    <citation type="submission" date="2025-08" db="UniProtKB">
        <authorList>
            <consortium name="Ensembl"/>
        </authorList>
    </citation>
    <scope>IDENTIFICATION</scope>
    <source>
        <strain evidence="5">Glennie</strain>
    </source>
</reference>
<dbReference type="InterPro" id="IPR033992">
    <property type="entry name" value="NKR-like_CTLD"/>
</dbReference>
<accession>A0A6I8P9K0</accession>
<dbReference type="GO" id="GO:0030246">
    <property type="term" value="F:carbohydrate binding"/>
    <property type="evidence" value="ECO:0007669"/>
    <property type="project" value="UniProtKB-KW"/>
</dbReference>
<keyword evidence="3" id="KW-0812">Transmembrane</keyword>